<evidence type="ECO:0000313" key="2">
    <source>
        <dbReference type="Proteomes" id="UP000238825"/>
    </source>
</evidence>
<sequence length="174" mass="20791">MQKLNVIEVSKVEFEIIINPNFKIGIRDPEDTTISEALDNRCVNNQYFKIKWYDTSLRINYGTQIADGISDIIKMLEAIKKREERFVVTFPSQAFFETWICEIEKYDIKINWDSRDNYHSITMKTDLFIKEWLKLLHQLRQVLIETGYNSINLVDFYLIENIGRFQIEDSIYKT</sequence>
<accession>A0A2S0JYX0</accession>
<dbReference type="Proteomes" id="UP000238825">
    <property type="component" value="Chromosome"/>
</dbReference>
<dbReference type="EMBL" id="CP019980">
    <property type="protein sequence ID" value="AVK96340.1"/>
    <property type="molecule type" value="Genomic_DNA"/>
</dbReference>
<gene>
    <name evidence="1" type="ORF">LS41612_08790</name>
</gene>
<dbReference type="AlphaFoldDB" id="A0A2S0JYX0"/>
<proteinExistence type="predicted"/>
<organism evidence="1 2">
    <name type="scientific">Lysinibacillus sphaericus</name>
    <name type="common">Bacillus sphaericus</name>
    <dbReference type="NCBI Taxonomy" id="1421"/>
    <lineage>
        <taxon>Bacteria</taxon>
        <taxon>Bacillati</taxon>
        <taxon>Bacillota</taxon>
        <taxon>Bacilli</taxon>
        <taxon>Bacillales</taxon>
        <taxon>Bacillaceae</taxon>
        <taxon>Lysinibacillus</taxon>
    </lineage>
</organism>
<name>A0A2S0JYX0_LYSSH</name>
<protein>
    <submittedName>
        <fullName evidence="1">Uncharacterized protein</fullName>
    </submittedName>
</protein>
<evidence type="ECO:0000313" key="1">
    <source>
        <dbReference type="EMBL" id="AVK96340.1"/>
    </source>
</evidence>
<reference evidence="1 2" key="1">
    <citation type="submission" date="2017-03" db="EMBL/GenBank/DDBJ databases">
        <title>The whole genome sequencing and assembly of Lysinibacillus sphaericus DSM 28T strain.</title>
        <authorList>
            <person name="Lee Y.-J."/>
            <person name="Yi H."/>
            <person name="Bahn Y.-S."/>
            <person name="Kim J.F."/>
            <person name="Lee D.-W."/>
        </authorList>
    </citation>
    <scope>NUCLEOTIDE SEQUENCE [LARGE SCALE GENOMIC DNA]</scope>
    <source>
        <strain evidence="1 2">DSM 28</strain>
    </source>
</reference>